<dbReference type="EMBL" id="JANLCM010000002">
    <property type="protein sequence ID" value="MCS5719466.1"/>
    <property type="molecule type" value="Genomic_DNA"/>
</dbReference>
<comment type="caution">
    <text evidence="6">The sequence shown here is derived from an EMBL/GenBank/DDBJ whole genome shotgun (WGS) entry which is preliminary data.</text>
</comment>
<evidence type="ECO:0000256" key="1">
    <source>
        <dbReference type="ARBA" id="ARBA00010945"/>
    </source>
</evidence>
<proteinExistence type="inferred from homology"/>
<evidence type="ECO:0000259" key="5">
    <source>
        <dbReference type="Pfam" id="PF00817"/>
    </source>
</evidence>
<dbReference type="Proteomes" id="UP001165584">
    <property type="component" value="Unassembled WGS sequence"/>
</dbReference>
<dbReference type="Pfam" id="PF00817">
    <property type="entry name" value="IMS"/>
    <property type="match status" value="1"/>
</dbReference>
<dbReference type="InterPro" id="IPR001126">
    <property type="entry name" value="UmuC"/>
</dbReference>
<evidence type="ECO:0000256" key="2">
    <source>
        <dbReference type="ARBA" id="ARBA00022763"/>
    </source>
</evidence>
<dbReference type="CDD" id="cd03468">
    <property type="entry name" value="PolY_like"/>
    <property type="match status" value="1"/>
</dbReference>
<keyword evidence="2" id="KW-0227">DNA damage</keyword>
<sequence length="552" mass="59602">MIGVRSGAAPVRTMVVWCPDWPVVATIGAEGVSPERSIAVIEKGLVLACSAAARADGVKRGLRLREAQARSPQLLDFAYDPVRVDRAFEPMISALEEMSPNVQIVRAGSCALAVRGAARFYGGEHAAALAFLERFAELGVTDARVGVADGMFAADQAARLPGVDLIRIVPEGGSPGFLRGLPLQLLDEPELTTLLWRLGIRSLGDFAELPAADVRSRFGEPGARAHTRAAGLDGSQVVPRIPPEVRESLSDFEPPLDRIDQVAFGVRAAAERFIGDLAAARFVCTALRVELTSERGERRDRSWLHPRWFSAGDVVDRVRWQLQGGSTIESALSSPIARVRIVAEAVDHSARHETGLWGSGSEERIHHGLSRVQSIVGHEGVLTASIGGGRSPRERQILVPWGDRIEQKSTAPSSPKSRARGGRMPNRTAGVAGAGGARSEEQAPWPGSVPPPLPTTVFERPRAVLVLAAGQQEVAVTARGALTAEPALFSSEAGGRQLRPLEAWAGPWPVYERWWDSAARRRFDRFQVVDADGTAWLLALERGSWYAEARYD</sequence>
<accession>A0ABT2GTK2</accession>
<dbReference type="PANTHER" id="PTHR35369">
    <property type="entry name" value="BLR3025 PROTEIN-RELATED"/>
    <property type="match status" value="1"/>
</dbReference>
<dbReference type="InterPro" id="IPR050356">
    <property type="entry name" value="SulA_CellDiv_inhibitor"/>
</dbReference>
<name>A0ABT2GTK2_9MICO</name>
<dbReference type="RefSeq" id="WP_259508956.1">
    <property type="nucleotide sequence ID" value="NZ_JANLCM010000002.1"/>
</dbReference>
<evidence type="ECO:0000313" key="6">
    <source>
        <dbReference type="EMBL" id="MCS5719466.1"/>
    </source>
</evidence>
<organism evidence="6 7">
    <name type="scientific">Herbiconiux aconitum</name>
    <dbReference type="NCBI Taxonomy" id="2970913"/>
    <lineage>
        <taxon>Bacteria</taxon>
        <taxon>Bacillati</taxon>
        <taxon>Actinomycetota</taxon>
        <taxon>Actinomycetes</taxon>
        <taxon>Micrococcales</taxon>
        <taxon>Microbacteriaceae</taxon>
        <taxon>Herbiconiux</taxon>
    </lineage>
</organism>
<feature type="domain" description="UmuC" evidence="5">
    <location>
        <begin position="36"/>
        <end position="155"/>
    </location>
</feature>
<keyword evidence="7" id="KW-1185">Reference proteome</keyword>
<evidence type="ECO:0000256" key="3">
    <source>
        <dbReference type="ARBA" id="ARBA00025589"/>
    </source>
</evidence>
<dbReference type="Gene3D" id="3.30.70.270">
    <property type="match status" value="1"/>
</dbReference>
<reference evidence="6" key="1">
    <citation type="submission" date="2022-08" db="EMBL/GenBank/DDBJ databases">
        <authorList>
            <person name="Deng Y."/>
            <person name="Han X.-F."/>
            <person name="Zhang Y.-Q."/>
        </authorList>
    </citation>
    <scope>NUCLEOTIDE SEQUENCE</scope>
    <source>
        <strain evidence="6">CPCC 205763</strain>
    </source>
</reference>
<comment type="function">
    <text evidence="3">Poorly processive, error-prone DNA polymerase involved in untargeted mutagenesis. Copies undamaged DNA at stalled replication forks, which arise in vivo from mismatched or misaligned primer ends. These misaligned primers can be extended by PolIV. Exhibits no 3'-5' exonuclease (proofreading) activity. May be involved in translesional synthesis, in conjunction with the beta clamp from PolIII.</text>
</comment>
<dbReference type="Gene3D" id="3.40.1170.60">
    <property type="match status" value="1"/>
</dbReference>
<evidence type="ECO:0000313" key="7">
    <source>
        <dbReference type="Proteomes" id="UP001165584"/>
    </source>
</evidence>
<comment type="similarity">
    <text evidence="1">Belongs to the DNA polymerase type-Y family.</text>
</comment>
<protein>
    <submittedName>
        <fullName evidence="6">DNA polymerase Y family protein</fullName>
    </submittedName>
</protein>
<dbReference type="InterPro" id="IPR043128">
    <property type="entry name" value="Rev_trsase/Diguanyl_cyclase"/>
</dbReference>
<evidence type="ECO:0000256" key="4">
    <source>
        <dbReference type="SAM" id="MobiDB-lite"/>
    </source>
</evidence>
<feature type="region of interest" description="Disordered" evidence="4">
    <location>
        <begin position="402"/>
        <end position="449"/>
    </location>
</feature>
<dbReference type="SUPFAM" id="SSF56672">
    <property type="entry name" value="DNA/RNA polymerases"/>
    <property type="match status" value="1"/>
</dbReference>
<dbReference type="PANTHER" id="PTHR35369:SF2">
    <property type="entry name" value="BLR3025 PROTEIN"/>
    <property type="match status" value="1"/>
</dbReference>
<gene>
    <name evidence="6" type="ORF">N1027_15110</name>
</gene>
<dbReference type="InterPro" id="IPR043502">
    <property type="entry name" value="DNA/RNA_pol_sf"/>
</dbReference>